<reference evidence="2" key="1">
    <citation type="journal article" date="2014" name="Arch. Virol.">
        <title>Genomic characterization of Ambrosia asymptomatic virus 1 and evidence of other Tymovirales members in the Oklahoma tallgrass prairie revealed by sequence analysis.</title>
        <authorList>
            <person name="Dutta M."/>
            <person name="Sokhandan Bashir N."/>
            <person name="Palmer M.W."/>
            <person name="Melcher U."/>
        </authorList>
    </citation>
    <scope>NUCLEOTIDE SEQUENCE</scope>
    <source>
        <strain evidence="2">05TGP00386B</strain>
    </source>
</reference>
<proteinExistence type="predicted"/>
<dbReference type="EMBL" id="KF421907">
    <property type="protein sequence ID" value="AHB87040.1"/>
    <property type="molecule type" value="Genomic_RNA"/>
</dbReference>
<keyword evidence="2" id="KW-0808">Transferase</keyword>
<accession>V5V1T1</accession>
<sequence length="74" mass="8407">SKEHIVASAGTLFNNTEMIEKADKYGLSQMDIEEKLEGDPWMKAMIKLDELSRLDEPLCEEPPRHDSPPKTHLA</sequence>
<feature type="non-terminal residue" evidence="2">
    <location>
        <position position="1"/>
    </location>
</feature>
<evidence type="ECO:0000313" key="2">
    <source>
        <dbReference type="EMBL" id="AHB87040.1"/>
    </source>
</evidence>
<dbReference type="GO" id="GO:0003968">
    <property type="term" value="F:RNA-directed RNA polymerase activity"/>
    <property type="evidence" value="ECO:0007669"/>
    <property type="project" value="UniProtKB-KW"/>
</dbReference>
<keyword evidence="2" id="KW-0548">Nucleotidyltransferase</keyword>
<feature type="non-terminal residue" evidence="2">
    <location>
        <position position="74"/>
    </location>
</feature>
<name>V5V1T1_9VIRU</name>
<keyword evidence="2" id="KW-0696">RNA-directed RNA polymerase</keyword>
<evidence type="ECO:0000256" key="1">
    <source>
        <dbReference type="SAM" id="MobiDB-lite"/>
    </source>
</evidence>
<feature type="region of interest" description="Disordered" evidence="1">
    <location>
        <begin position="54"/>
        <end position="74"/>
    </location>
</feature>
<organism evidence="2">
    <name type="scientific">Panicum virus</name>
    <dbReference type="NCBI Taxonomy" id="1417305"/>
    <lineage>
        <taxon>Viruses</taxon>
        <taxon>Riboviria</taxon>
        <taxon>Orthornavirae</taxon>
        <taxon>Kitrinoviricota</taxon>
        <taxon>Alsuviricetes</taxon>
        <taxon>Tymovirales</taxon>
        <taxon>Betaflexiviridae</taxon>
    </lineage>
</organism>
<protein>
    <submittedName>
        <fullName evidence="2">Putative RNA-dependent RNA polymerase</fullName>
    </submittedName>
</protein>